<dbReference type="PROSITE" id="PS51459">
    <property type="entry name" value="FIDO"/>
    <property type="match status" value="1"/>
</dbReference>
<feature type="compositionally biased region" description="Polar residues" evidence="3">
    <location>
        <begin position="31"/>
        <end position="45"/>
    </location>
</feature>
<name>B0RR61_XANCB</name>
<dbReference type="InterPro" id="IPR050216">
    <property type="entry name" value="LRR_domain-containing"/>
</dbReference>
<evidence type="ECO:0000256" key="2">
    <source>
        <dbReference type="ARBA" id="ARBA00022737"/>
    </source>
</evidence>
<dbReference type="PANTHER" id="PTHR48051:SF1">
    <property type="entry name" value="RAS SUPPRESSOR PROTEIN 1"/>
    <property type="match status" value="1"/>
</dbReference>
<dbReference type="SMART" id="SM00369">
    <property type="entry name" value="LRR_TYP"/>
    <property type="match status" value="2"/>
</dbReference>
<dbReference type="HOGENOM" id="CLU_508005_0_0_6"/>
<dbReference type="SUPFAM" id="SSF140931">
    <property type="entry name" value="Fic-like"/>
    <property type="match status" value="1"/>
</dbReference>
<dbReference type="InterPro" id="IPR036597">
    <property type="entry name" value="Fido-like_dom_sf"/>
</dbReference>
<reference evidence="5 6" key="1">
    <citation type="journal article" date="2008" name="J. Biotechnol.">
        <title>The genome of Xanthomonas campestris pv. campestris B100 and its use for the reconstruction of metabolic pathways involved in xanthan biosynthesis.</title>
        <authorList>
            <person name="Vorholter F.J."/>
            <person name="Schneiker S."/>
            <person name="Goesmann A."/>
            <person name="Krause L."/>
            <person name="Bekel T."/>
            <person name="Kaiser O."/>
            <person name="Linke B."/>
            <person name="Patschkowski T."/>
            <person name="Ruckert C."/>
            <person name="Schmid J."/>
            <person name="Sidhu V.K."/>
            <person name="Sieber V."/>
            <person name="Tauch A."/>
            <person name="Watt S.A."/>
            <person name="Weisshaar B."/>
            <person name="Becker A."/>
            <person name="Niehaus K."/>
            <person name="Puhler A."/>
        </authorList>
    </citation>
    <scope>NUCLEOTIDE SEQUENCE [LARGE SCALE GENOMIC DNA]</scope>
    <source>
        <strain evidence="5 6">B100</strain>
    </source>
</reference>
<proteinExistence type="predicted"/>
<evidence type="ECO:0000313" key="6">
    <source>
        <dbReference type="Proteomes" id="UP000001188"/>
    </source>
</evidence>
<keyword evidence="2" id="KW-0677">Repeat</keyword>
<keyword evidence="1" id="KW-0433">Leucine-rich repeat</keyword>
<dbReference type="NCBIfam" id="NF041381">
    <property type="entry name" value="XopAC"/>
    <property type="match status" value="1"/>
</dbReference>
<dbReference type="InterPro" id="IPR053674">
    <property type="entry name" value="RLCK_Uridylyltransferase"/>
</dbReference>
<feature type="compositionally biased region" description="Polar residues" evidence="3">
    <location>
        <begin position="66"/>
        <end position="84"/>
    </location>
</feature>
<dbReference type="EMBL" id="AM920689">
    <property type="protein sequence ID" value="CAP50946.1"/>
    <property type="molecule type" value="Genomic_DNA"/>
</dbReference>
<dbReference type="Pfam" id="PF02661">
    <property type="entry name" value="Fic"/>
    <property type="match status" value="1"/>
</dbReference>
<dbReference type="InterPro" id="IPR003812">
    <property type="entry name" value="Fido"/>
</dbReference>
<dbReference type="InterPro" id="IPR032675">
    <property type="entry name" value="LRR_dom_sf"/>
</dbReference>
<gene>
    <name evidence="5" type="primary">xopAC</name>
    <name evidence="5" type="ORF">XCCB100_1596</name>
</gene>
<dbReference type="GO" id="GO:0005737">
    <property type="term" value="C:cytoplasm"/>
    <property type="evidence" value="ECO:0007669"/>
    <property type="project" value="TreeGrafter"/>
</dbReference>
<protein>
    <submittedName>
        <fullName evidence="5">Avirulence protein / type III secretion system effector protein</fullName>
    </submittedName>
</protein>
<dbReference type="PANTHER" id="PTHR48051">
    <property type="match status" value="1"/>
</dbReference>
<dbReference type="KEGG" id="xca:xcc-b100_1596"/>
<dbReference type="Gene3D" id="3.80.10.10">
    <property type="entry name" value="Ribonuclease Inhibitor"/>
    <property type="match status" value="1"/>
</dbReference>
<organism evidence="5 6">
    <name type="scientific">Xanthomonas campestris pv. campestris (strain B100)</name>
    <dbReference type="NCBI Taxonomy" id="509169"/>
    <lineage>
        <taxon>Bacteria</taxon>
        <taxon>Pseudomonadati</taxon>
        <taxon>Pseudomonadota</taxon>
        <taxon>Gammaproteobacteria</taxon>
        <taxon>Lysobacterales</taxon>
        <taxon>Lysobacteraceae</taxon>
        <taxon>Xanthomonas</taxon>
    </lineage>
</organism>
<dbReference type="AlphaFoldDB" id="B0RR61"/>
<feature type="domain" description="Fido" evidence="4">
    <location>
        <begin position="377"/>
        <end position="533"/>
    </location>
</feature>
<accession>B0RR61</accession>
<evidence type="ECO:0000256" key="1">
    <source>
        <dbReference type="ARBA" id="ARBA00022614"/>
    </source>
</evidence>
<dbReference type="Gene3D" id="1.10.3290.10">
    <property type="entry name" value="Fido-like domain"/>
    <property type="match status" value="1"/>
</dbReference>
<dbReference type="Proteomes" id="UP000001188">
    <property type="component" value="Chromosome"/>
</dbReference>
<dbReference type="InterPro" id="IPR003591">
    <property type="entry name" value="Leu-rich_rpt_typical-subtyp"/>
</dbReference>
<evidence type="ECO:0000259" key="4">
    <source>
        <dbReference type="PROSITE" id="PS51459"/>
    </source>
</evidence>
<feature type="region of interest" description="Disordered" evidence="3">
    <location>
        <begin position="22"/>
        <end position="84"/>
    </location>
</feature>
<sequence length="536" mass="59011">MDKNLNLWDMSTFIQQYGALTADHPTHTPEDSPQTVPSPRSSSAHSPEIQELRSLQETRPARLGARSQSRSSKHGLQQCSSSPSDESFRLHAELAAWCERVETKPSLLAKLGCCAAPPVVGDHREQRREAMERIMRCLDAGQAGTQLTLRDLNLSQLPPGLHRLAHLRDLDVADNVNLTRLPEDLSLCKHLERINADGCSIAALPSKIGALKNLSEISLAFNELRTLPDSIGQCSSLTTIVVPGCKINKLPASLANLTQLKKLDVAANIELSELSPHMNLDDVAVHSTQTRLGLMHRIFKAPTFDPETRQRLSYQASALRDRWAALSHHLSPQARARVDQMREGASTTLSSQDHKASAAWKTATEKVSSWAEEGAPITLDRIFKLNQLLLPEGDDDNDPIGGQLRKVGIQAAPSNTWTECRYPPPETLKDEMAKFSGWLEHSEQQAHARDALGHIEFAAQLHQRLVSLHPFDDANGRTARLAMDWALQRHGLPPAPPVGEASRLPASFLGGKRVSPEKVVLETLEGIATVMNQVHQ</sequence>
<evidence type="ECO:0000313" key="5">
    <source>
        <dbReference type="EMBL" id="CAP50946.1"/>
    </source>
</evidence>
<evidence type="ECO:0000256" key="3">
    <source>
        <dbReference type="SAM" id="MobiDB-lite"/>
    </source>
</evidence>
<feature type="compositionally biased region" description="Basic and acidic residues" evidence="3">
    <location>
        <begin position="48"/>
        <end position="60"/>
    </location>
</feature>
<dbReference type="SUPFAM" id="SSF52058">
    <property type="entry name" value="L domain-like"/>
    <property type="match status" value="1"/>
</dbReference>